<evidence type="ECO:0000313" key="5">
    <source>
        <dbReference type="EMBL" id="KAL3801957.1"/>
    </source>
</evidence>
<dbReference type="AlphaFoldDB" id="A0ABD3QNG1"/>
<evidence type="ECO:0000259" key="4">
    <source>
        <dbReference type="Pfam" id="PF24160"/>
    </source>
</evidence>
<sequence length="615" mass="66625">MPVNRDEFFSGRIHNASPISSTSATFFEERQRNNVLSRGSFRVWEQTVSESVAKSSSKSFCDDGKIKHPANSVLYRPNERGRGWEVTLPISDHETPAYSSSTLFTDLSIFSNKNLLNIQSLPVIHHFLPANYPHSVCSSYTTYASYCFLASIAGSSAMVISTQALLVAVGVGTQSAAPMAAALNWVMKDGVGQLGGVMFASQLGKGGMDVGYWKSKVGKWTGGTFKRAKGNFQTGTADSNPKRWRMVAALALDTSTLLEICTPMMGPEWFLPCASVANIGKNIGFLAASASRAAVHQSLCMGGSFSHSSSSSMNQDDDVASSVKTSSNGEGKSTSKSTMNFNNNLGDVTAKAGSQAIVASLLGTALGILLSRTFYSDYGTSGILAGFIVLSTVHQICTYKALRAVPLKSLDRHRLHILLHEYMSKNHERAPLDKQFVDDQAKILTPSEVSQKDFFLPLMPPDDSVTWLTIGAPLLEICPLGEVELKSLLLSVDNISNNSLTLNDRESENYIIKVNPNDASVILTFLHGAIESDLLRGMFHAYVAHAAMSKATSARSEFEGSLEEKMHQIVKDSHGITIKHLPLFIDQLQQKGWEVGSGFVSVECGSSYRLGIVES</sequence>
<evidence type="ECO:0000313" key="6">
    <source>
        <dbReference type="Proteomes" id="UP001516023"/>
    </source>
</evidence>
<feature type="compositionally biased region" description="Polar residues" evidence="2">
    <location>
        <begin position="322"/>
        <end position="338"/>
    </location>
</feature>
<protein>
    <submittedName>
        <fullName evidence="5">Uncharacterized protein</fullName>
    </submittedName>
</protein>
<dbReference type="Pfam" id="PF24160">
    <property type="entry name" value="UVB_sens_C"/>
    <property type="match status" value="1"/>
</dbReference>
<organism evidence="5 6">
    <name type="scientific">Cyclotella cryptica</name>
    <dbReference type="NCBI Taxonomy" id="29204"/>
    <lineage>
        <taxon>Eukaryota</taxon>
        <taxon>Sar</taxon>
        <taxon>Stramenopiles</taxon>
        <taxon>Ochrophyta</taxon>
        <taxon>Bacillariophyta</taxon>
        <taxon>Coscinodiscophyceae</taxon>
        <taxon>Thalassiosirophycidae</taxon>
        <taxon>Stephanodiscales</taxon>
        <taxon>Stephanodiscaceae</taxon>
        <taxon>Cyclotella</taxon>
    </lineage>
</organism>
<feature type="domain" description="Protein root UVB sensitive/RUS" evidence="3">
    <location>
        <begin position="124"/>
        <end position="300"/>
    </location>
</feature>
<keyword evidence="6" id="KW-1185">Reference proteome</keyword>
<dbReference type="InterPro" id="IPR006968">
    <property type="entry name" value="RUS_fam"/>
</dbReference>
<comment type="caution">
    <text evidence="5">The sequence shown here is derived from an EMBL/GenBank/DDBJ whole genome shotgun (WGS) entry which is preliminary data.</text>
</comment>
<evidence type="ECO:0000256" key="1">
    <source>
        <dbReference type="ARBA" id="ARBA00007558"/>
    </source>
</evidence>
<dbReference type="InterPro" id="IPR054549">
    <property type="entry name" value="UVB_sens_RUS_dom"/>
</dbReference>
<feature type="domain" description="Protein root UVB sensitive/RUS" evidence="3">
    <location>
        <begin position="337"/>
        <end position="425"/>
    </location>
</feature>
<feature type="region of interest" description="Disordered" evidence="2">
    <location>
        <begin position="309"/>
        <end position="338"/>
    </location>
</feature>
<dbReference type="EMBL" id="JABMIG020000023">
    <property type="protein sequence ID" value="KAL3801957.1"/>
    <property type="molecule type" value="Genomic_DNA"/>
</dbReference>
<dbReference type="InterPro" id="IPR055412">
    <property type="entry name" value="UVB_sens_C"/>
</dbReference>
<reference evidence="5 6" key="1">
    <citation type="journal article" date="2020" name="G3 (Bethesda)">
        <title>Improved Reference Genome for Cyclotella cryptica CCMP332, a Model for Cell Wall Morphogenesis, Salinity Adaptation, and Lipid Production in Diatoms (Bacillariophyta).</title>
        <authorList>
            <person name="Roberts W.R."/>
            <person name="Downey K.M."/>
            <person name="Ruck E.C."/>
            <person name="Traller J.C."/>
            <person name="Alverson A.J."/>
        </authorList>
    </citation>
    <scope>NUCLEOTIDE SEQUENCE [LARGE SCALE GENOMIC DNA]</scope>
    <source>
        <strain evidence="5 6">CCMP332</strain>
    </source>
</reference>
<accession>A0ABD3QNG1</accession>
<dbReference type="PANTHER" id="PTHR12770">
    <property type="entry name" value="RUS1 FAMILY PROTEIN C16ORF58"/>
    <property type="match status" value="1"/>
</dbReference>
<feature type="domain" description="Root UVB sensitive protein C-terminal" evidence="4">
    <location>
        <begin position="502"/>
        <end position="596"/>
    </location>
</feature>
<proteinExistence type="inferred from homology"/>
<gene>
    <name evidence="5" type="ORF">HJC23_010301</name>
</gene>
<dbReference type="Pfam" id="PF04884">
    <property type="entry name" value="UVB_sens_prot"/>
    <property type="match status" value="2"/>
</dbReference>
<dbReference type="Proteomes" id="UP001516023">
    <property type="component" value="Unassembled WGS sequence"/>
</dbReference>
<evidence type="ECO:0000256" key="2">
    <source>
        <dbReference type="SAM" id="MobiDB-lite"/>
    </source>
</evidence>
<dbReference type="PANTHER" id="PTHR12770:SF22">
    <property type="entry name" value="PROTEIN ROOT UVB SENSITIVE 1, CHLOROPLASTIC"/>
    <property type="match status" value="1"/>
</dbReference>
<evidence type="ECO:0000259" key="3">
    <source>
        <dbReference type="Pfam" id="PF04884"/>
    </source>
</evidence>
<name>A0ABD3QNG1_9STRA</name>
<comment type="similarity">
    <text evidence="1">Belongs to the RUS1 family.</text>
</comment>